<keyword evidence="4 5" id="KW-0472">Membrane</keyword>
<feature type="transmembrane region" description="Helical" evidence="5">
    <location>
        <begin position="61"/>
        <end position="85"/>
    </location>
</feature>
<comment type="subcellular location">
    <subcellularLocation>
        <location evidence="1">Membrane</location>
        <topology evidence="1">Multi-pass membrane protein</topology>
    </subcellularLocation>
</comment>
<gene>
    <name evidence="7" type="ORF">NSPZN2_10296</name>
</gene>
<accession>A0ABM8QEB6</accession>
<evidence type="ECO:0000313" key="7">
    <source>
        <dbReference type="EMBL" id="CAE6692607.1"/>
    </source>
</evidence>
<dbReference type="RefSeq" id="WP_213040203.1">
    <property type="nucleotide sequence ID" value="NZ_CAJNBJ010000001.1"/>
</dbReference>
<dbReference type="InterPro" id="IPR010432">
    <property type="entry name" value="RDD"/>
</dbReference>
<reference evidence="7 8" key="1">
    <citation type="submission" date="2021-02" db="EMBL/GenBank/DDBJ databases">
        <authorList>
            <person name="Han P."/>
        </authorList>
    </citation>
    <scope>NUCLEOTIDE SEQUENCE [LARGE SCALE GENOMIC DNA]</scope>
    <source>
        <strain evidence="7">Candidatus Nitrospira sp. ZN2</strain>
    </source>
</reference>
<proteinExistence type="predicted"/>
<evidence type="ECO:0000256" key="2">
    <source>
        <dbReference type="ARBA" id="ARBA00022692"/>
    </source>
</evidence>
<organism evidence="7 8">
    <name type="scientific">Nitrospira defluvii</name>
    <dbReference type="NCBI Taxonomy" id="330214"/>
    <lineage>
        <taxon>Bacteria</taxon>
        <taxon>Pseudomonadati</taxon>
        <taxon>Nitrospirota</taxon>
        <taxon>Nitrospiria</taxon>
        <taxon>Nitrospirales</taxon>
        <taxon>Nitrospiraceae</taxon>
        <taxon>Nitrospira</taxon>
    </lineage>
</organism>
<comment type="caution">
    <text evidence="7">The sequence shown here is derived from an EMBL/GenBank/DDBJ whole genome shotgun (WGS) entry which is preliminary data.</text>
</comment>
<evidence type="ECO:0000259" key="6">
    <source>
        <dbReference type="Pfam" id="PF06271"/>
    </source>
</evidence>
<sequence>MERGCEKIATLFVQVREICYSDDELGRFPVAEEAIGHSPVELGVYPKAQVLNRFIAKTIDLLIVAAAGKLVPPIGVLAGLAYILLADGFGGGRSVGKRLIGLQTIVPRTRDPAGFRESIIRNLPCGLAQLAFEIPYVGWIGWGALLSLEGLLVIGNEQGRRLGDDIAKTQVLETGQLEVSD</sequence>
<evidence type="ECO:0000256" key="5">
    <source>
        <dbReference type="SAM" id="Phobius"/>
    </source>
</evidence>
<dbReference type="Proteomes" id="UP000675880">
    <property type="component" value="Unassembled WGS sequence"/>
</dbReference>
<keyword evidence="2 5" id="KW-0812">Transmembrane</keyword>
<keyword evidence="3 5" id="KW-1133">Transmembrane helix</keyword>
<keyword evidence="8" id="KW-1185">Reference proteome</keyword>
<evidence type="ECO:0000256" key="3">
    <source>
        <dbReference type="ARBA" id="ARBA00022989"/>
    </source>
</evidence>
<protein>
    <submittedName>
        <fullName evidence="7">RDD domain-containing protein</fullName>
    </submittedName>
</protein>
<evidence type="ECO:0000256" key="1">
    <source>
        <dbReference type="ARBA" id="ARBA00004141"/>
    </source>
</evidence>
<evidence type="ECO:0000313" key="8">
    <source>
        <dbReference type="Proteomes" id="UP000675880"/>
    </source>
</evidence>
<feature type="domain" description="RDD" evidence="6">
    <location>
        <begin position="74"/>
        <end position="168"/>
    </location>
</feature>
<dbReference type="Pfam" id="PF06271">
    <property type="entry name" value="RDD"/>
    <property type="match status" value="1"/>
</dbReference>
<name>A0ABM8QEB6_9BACT</name>
<dbReference type="EMBL" id="CAJNBJ010000001">
    <property type="protein sequence ID" value="CAE6692607.1"/>
    <property type="molecule type" value="Genomic_DNA"/>
</dbReference>
<evidence type="ECO:0000256" key="4">
    <source>
        <dbReference type="ARBA" id="ARBA00023136"/>
    </source>
</evidence>